<evidence type="ECO:0000313" key="5">
    <source>
        <dbReference type="Ensembl" id="ENSACIP00000001391.1"/>
    </source>
</evidence>
<dbReference type="InterPro" id="IPR050504">
    <property type="entry name" value="IgSF_BTN/MOG"/>
</dbReference>
<evidence type="ECO:0000256" key="1">
    <source>
        <dbReference type="ARBA" id="ARBA00004370"/>
    </source>
</evidence>
<dbReference type="InterPro" id="IPR003599">
    <property type="entry name" value="Ig_sub"/>
</dbReference>
<dbReference type="GO" id="GO:0050852">
    <property type="term" value="P:T cell receptor signaling pathway"/>
    <property type="evidence" value="ECO:0007669"/>
    <property type="project" value="TreeGrafter"/>
</dbReference>
<proteinExistence type="predicted"/>
<dbReference type="InterPro" id="IPR013783">
    <property type="entry name" value="Ig-like_fold"/>
</dbReference>
<dbReference type="PANTHER" id="PTHR24100">
    <property type="entry name" value="BUTYROPHILIN"/>
    <property type="match status" value="1"/>
</dbReference>
<dbReference type="OMA" id="DYHHERF"/>
<name>A0A3Q0QVX0_AMPCI</name>
<evidence type="ECO:0000256" key="2">
    <source>
        <dbReference type="ARBA" id="ARBA00023136"/>
    </source>
</evidence>
<keyword evidence="2" id="KW-0472">Membrane</keyword>
<dbReference type="SUPFAM" id="SSF48726">
    <property type="entry name" value="Immunoglobulin"/>
    <property type="match status" value="1"/>
</dbReference>
<dbReference type="GO" id="GO:0005102">
    <property type="term" value="F:signaling receptor binding"/>
    <property type="evidence" value="ECO:0007669"/>
    <property type="project" value="TreeGrafter"/>
</dbReference>
<dbReference type="InterPro" id="IPR036179">
    <property type="entry name" value="Ig-like_dom_sf"/>
</dbReference>
<dbReference type="Ensembl" id="ENSACIT00000001449.1">
    <property type="protein sequence ID" value="ENSACIP00000001391.1"/>
    <property type="gene ID" value="ENSACIG00000001163.1"/>
</dbReference>
<comment type="subcellular location">
    <subcellularLocation>
        <location evidence="1">Membrane</location>
    </subcellularLocation>
</comment>
<keyword evidence="3" id="KW-0393">Immunoglobulin domain</keyword>
<protein>
    <recommendedName>
        <fullName evidence="4">Ig-like domain-containing protein</fullName>
    </recommendedName>
</protein>
<dbReference type="InterPro" id="IPR007110">
    <property type="entry name" value="Ig-like_dom"/>
</dbReference>
<dbReference type="SMART" id="SM00409">
    <property type="entry name" value="IG"/>
    <property type="match status" value="1"/>
</dbReference>
<dbReference type="AlphaFoldDB" id="A0A3Q0QVX0"/>
<dbReference type="PANTHER" id="PTHR24100:SF151">
    <property type="entry name" value="ICOS LIGAND"/>
    <property type="match status" value="1"/>
</dbReference>
<organism evidence="5 6">
    <name type="scientific">Amphilophus citrinellus</name>
    <name type="common">Midas cichlid</name>
    <name type="synonym">Cichlasoma citrinellum</name>
    <dbReference type="NCBI Taxonomy" id="61819"/>
    <lineage>
        <taxon>Eukaryota</taxon>
        <taxon>Metazoa</taxon>
        <taxon>Chordata</taxon>
        <taxon>Craniata</taxon>
        <taxon>Vertebrata</taxon>
        <taxon>Euteleostomi</taxon>
        <taxon>Actinopterygii</taxon>
        <taxon>Neopterygii</taxon>
        <taxon>Teleostei</taxon>
        <taxon>Neoteleostei</taxon>
        <taxon>Acanthomorphata</taxon>
        <taxon>Ovalentaria</taxon>
        <taxon>Cichlomorphae</taxon>
        <taxon>Cichliformes</taxon>
        <taxon>Cichlidae</taxon>
        <taxon>New World cichlids</taxon>
        <taxon>Cichlasomatinae</taxon>
        <taxon>Heroini</taxon>
        <taxon>Amphilophus</taxon>
    </lineage>
</organism>
<reference evidence="5" key="1">
    <citation type="submission" date="2025-08" db="UniProtKB">
        <authorList>
            <consortium name="Ensembl"/>
        </authorList>
    </citation>
    <scope>IDENTIFICATION</scope>
</reference>
<dbReference type="STRING" id="61819.ENSACIP00000001391"/>
<sequence>MQPLPQQNTNTHAGTTTCSLSPPLVSLLHIINVCSFLLTLCLDIPQVKVRPGQDVTLQCQGPRGVNITLLEWIRPELKPEGYVFFYRNRRPYEDYHHERFKGRVELTDPSVKHGDVSLILRNVSVGDTGTYKCRIITSNSSSGVRVQSEFKQSINLTVTDSGEFLELHFTYSSSHCGRARDICNSVWCFSWEGFSL</sequence>
<evidence type="ECO:0000259" key="4">
    <source>
        <dbReference type="PROSITE" id="PS50835"/>
    </source>
</evidence>
<evidence type="ECO:0000256" key="3">
    <source>
        <dbReference type="ARBA" id="ARBA00023319"/>
    </source>
</evidence>
<accession>A0A3Q0QVX0</accession>
<dbReference type="PROSITE" id="PS50835">
    <property type="entry name" value="IG_LIKE"/>
    <property type="match status" value="1"/>
</dbReference>
<evidence type="ECO:0000313" key="6">
    <source>
        <dbReference type="Proteomes" id="UP000261340"/>
    </source>
</evidence>
<dbReference type="GO" id="GO:0001817">
    <property type="term" value="P:regulation of cytokine production"/>
    <property type="evidence" value="ECO:0007669"/>
    <property type="project" value="TreeGrafter"/>
</dbReference>
<dbReference type="Pfam" id="PF07686">
    <property type="entry name" value="V-set"/>
    <property type="match status" value="1"/>
</dbReference>
<dbReference type="SMART" id="SM00406">
    <property type="entry name" value="IGv"/>
    <property type="match status" value="1"/>
</dbReference>
<reference evidence="5" key="2">
    <citation type="submission" date="2025-09" db="UniProtKB">
        <authorList>
            <consortium name="Ensembl"/>
        </authorList>
    </citation>
    <scope>IDENTIFICATION</scope>
</reference>
<dbReference type="GO" id="GO:0009897">
    <property type="term" value="C:external side of plasma membrane"/>
    <property type="evidence" value="ECO:0007669"/>
    <property type="project" value="TreeGrafter"/>
</dbReference>
<dbReference type="GeneTree" id="ENSGT01150000287060"/>
<dbReference type="Proteomes" id="UP000261340">
    <property type="component" value="Unplaced"/>
</dbReference>
<keyword evidence="6" id="KW-1185">Reference proteome</keyword>
<dbReference type="InterPro" id="IPR013106">
    <property type="entry name" value="Ig_V-set"/>
</dbReference>
<dbReference type="Gene3D" id="2.60.40.10">
    <property type="entry name" value="Immunoglobulins"/>
    <property type="match status" value="1"/>
</dbReference>
<feature type="domain" description="Ig-like" evidence="4">
    <location>
        <begin position="23"/>
        <end position="151"/>
    </location>
</feature>